<dbReference type="PANTHER" id="PTHR38591">
    <property type="entry name" value="HYDROLASE"/>
    <property type="match status" value="1"/>
</dbReference>
<feature type="transmembrane region" description="Helical" evidence="1">
    <location>
        <begin position="12"/>
        <end position="31"/>
    </location>
</feature>
<dbReference type="Pfam" id="PF17186">
    <property type="entry name" value="Lipocalin_9"/>
    <property type="match status" value="1"/>
</dbReference>
<feature type="domain" description="AttH" evidence="2">
    <location>
        <begin position="80"/>
        <end position="250"/>
    </location>
</feature>
<dbReference type="PANTHER" id="PTHR38591:SF1">
    <property type="entry name" value="BLL1000 PROTEIN"/>
    <property type="match status" value="1"/>
</dbReference>
<proteinExistence type="predicted"/>
<sequence>MKNRKRNSKLSLVRSLLVLLVITTVAALLYIDSNDVTNEANSGTRNAVVDLLQKQVFEPVLPDTAVTLPKDFRFHPEYQHEWWQYFANVVDDEGAEYGIQWSYFRIASDERKTAGWQSPQIYISHVVISSKNKVWKEQRIARGGVGQAGMIVEPFKVWVDNWCWQATGKTPFPGELDISTNEFALNLQSQAAGPFALLGENGYQPKHDLLPIAAFNISAPFISVKGEITLGDNKTTRVKGNAWMSKEWGSQLISQRQKGWDWFVVRLNESEVLTVSQYRHEDQMPYVFGSIISNSGKTISLDETQISLNSSKGSVLKGGKRVPLEWDVIIPQYDINLALTPVNKNLLLPFIIPYWEGPIEVRGSHNGKGFMQLTGY</sequence>
<organism evidence="3 4">
    <name type="scientific">Vibrio amylolyticus</name>
    <dbReference type="NCBI Taxonomy" id="2847292"/>
    <lineage>
        <taxon>Bacteria</taxon>
        <taxon>Pseudomonadati</taxon>
        <taxon>Pseudomonadota</taxon>
        <taxon>Gammaproteobacteria</taxon>
        <taxon>Vibrionales</taxon>
        <taxon>Vibrionaceae</taxon>
        <taxon>Vibrio</taxon>
    </lineage>
</organism>
<dbReference type="Pfam" id="PF07143">
    <property type="entry name" value="CrtC"/>
    <property type="match status" value="1"/>
</dbReference>
<keyword evidence="1" id="KW-1133">Transmembrane helix</keyword>
<keyword evidence="4" id="KW-1185">Reference proteome</keyword>
<dbReference type="Proteomes" id="UP001139559">
    <property type="component" value="Unassembled WGS sequence"/>
</dbReference>
<dbReference type="Gene3D" id="2.40.370.10">
    <property type="entry name" value="AttH-like domain"/>
    <property type="match status" value="2"/>
</dbReference>
<evidence type="ECO:0000256" key="1">
    <source>
        <dbReference type="SAM" id="Phobius"/>
    </source>
</evidence>
<protein>
    <submittedName>
        <fullName evidence="3">Carotenoid 1,2-hydratase</fullName>
    </submittedName>
</protein>
<reference evidence="3" key="1">
    <citation type="submission" date="2021-11" db="EMBL/GenBank/DDBJ databases">
        <title>Vibrio ZSDE26 sp. nov. and Vibrio ZSDZ34 sp. nov., isolated from coastal seawater in Qingdao.</title>
        <authorList>
            <person name="Zhang P."/>
        </authorList>
    </citation>
    <scope>NUCLEOTIDE SEQUENCE</scope>
    <source>
        <strain evidence="3">ZSDE26</strain>
    </source>
</reference>
<dbReference type="AlphaFoldDB" id="A0A9X1XRH8"/>
<dbReference type="InterPro" id="IPR023374">
    <property type="entry name" value="AttH-like_dom_sf"/>
</dbReference>
<comment type="caution">
    <text evidence="3">The sequence shown here is derived from an EMBL/GenBank/DDBJ whole genome shotgun (WGS) entry which is preliminary data.</text>
</comment>
<gene>
    <name evidence="3" type="ORF">KP803_21345</name>
</gene>
<keyword evidence="1" id="KW-0812">Transmembrane</keyword>
<evidence type="ECO:0000313" key="4">
    <source>
        <dbReference type="Proteomes" id="UP001139559"/>
    </source>
</evidence>
<name>A0A9X1XRH8_9VIBR</name>
<keyword evidence="1" id="KW-0472">Membrane</keyword>
<accession>A0A9X1XRH8</accession>
<evidence type="ECO:0000259" key="2">
    <source>
        <dbReference type="Pfam" id="PF07143"/>
    </source>
</evidence>
<dbReference type="SUPFAM" id="SSF159245">
    <property type="entry name" value="AttH-like"/>
    <property type="match status" value="1"/>
</dbReference>
<dbReference type="RefSeq" id="WP_248010875.1">
    <property type="nucleotide sequence ID" value="NZ_JAJHVV010000021.1"/>
</dbReference>
<evidence type="ECO:0000313" key="3">
    <source>
        <dbReference type="EMBL" id="MCK6265810.1"/>
    </source>
</evidence>
<dbReference type="EMBL" id="JAJHVV010000021">
    <property type="protein sequence ID" value="MCK6265810.1"/>
    <property type="molecule type" value="Genomic_DNA"/>
</dbReference>
<dbReference type="InterPro" id="IPR010791">
    <property type="entry name" value="AttH_dom"/>
</dbReference>